<evidence type="ECO:0000313" key="3">
    <source>
        <dbReference type="Proteomes" id="UP000014803"/>
    </source>
</evidence>
<dbReference type="KEGG" id="scu:SCE1572_36200"/>
<dbReference type="PATRIC" id="fig|1254432.3.peg.8207"/>
<dbReference type="HOGENOM" id="CLU_3140772_0_0_7"/>
<dbReference type="EMBL" id="CP003969">
    <property type="protein sequence ID" value="AGP39453.1"/>
    <property type="molecule type" value="Genomic_DNA"/>
</dbReference>
<gene>
    <name evidence="2" type="ORF">SCE1572_36200</name>
</gene>
<feature type="region of interest" description="Disordered" evidence="1">
    <location>
        <begin position="1"/>
        <end position="21"/>
    </location>
</feature>
<evidence type="ECO:0000256" key="1">
    <source>
        <dbReference type="SAM" id="MobiDB-lite"/>
    </source>
</evidence>
<protein>
    <submittedName>
        <fullName evidence="2">Uncharacterized protein</fullName>
    </submittedName>
</protein>
<accession>S4Y9J0</accession>
<name>S4Y9J0_SORCE</name>
<dbReference type="Proteomes" id="UP000014803">
    <property type="component" value="Chromosome"/>
</dbReference>
<proteinExistence type="predicted"/>
<evidence type="ECO:0000313" key="2">
    <source>
        <dbReference type="EMBL" id="AGP39453.1"/>
    </source>
</evidence>
<organism evidence="2 3">
    <name type="scientific">Sorangium cellulosum So0157-2</name>
    <dbReference type="NCBI Taxonomy" id="1254432"/>
    <lineage>
        <taxon>Bacteria</taxon>
        <taxon>Pseudomonadati</taxon>
        <taxon>Myxococcota</taxon>
        <taxon>Polyangia</taxon>
        <taxon>Polyangiales</taxon>
        <taxon>Polyangiaceae</taxon>
        <taxon>Sorangium</taxon>
    </lineage>
</organism>
<sequence>MLDKSIAIEHGEAPASLKEERSVQAMQHVARAETGVGSRLHHRFRCDVE</sequence>
<reference evidence="2 3" key="1">
    <citation type="journal article" date="2013" name="Sci. Rep.">
        <title>Extraordinary expansion of a Sorangium cellulosum genome from an alkaline milieu.</title>
        <authorList>
            <person name="Han K."/>
            <person name="Li Z.F."/>
            <person name="Peng R."/>
            <person name="Zhu L.P."/>
            <person name="Zhou T."/>
            <person name="Wang L.G."/>
            <person name="Li S.G."/>
            <person name="Zhang X.B."/>
            <person name="Hu W."/>
            <person name="Wu Z.H."/>
            <person name="Qin N."/>
            <person name="Li Y.Z."/>
        </authorList>
    </citation>
    <scope>NUCLEOTIDE SEQUENCE [LARGE SCALE GENOMIC DNA]</scope>
    <source>
        <strain evidence="2 3">So0157-2</strain>
    </source>
</reference>
<dbReference type="AlphaFoldDB" id="S4Y9J0"/>